<dbReference type="WBParaSite" id="Csp11.Scaffold512.g2578.t1">
    <property type="protein sequence ID" value="Csp11.Scaffold512.g2578.t1"/>
    <property type="gene ID" value="Csp11.Scaffold512.g2578"/>
</dbReference>
<comment type="similarity">
    <text evidence="1 6">Belongs to the glycosyl hydrolase 37 family.</text>
</comment>
<sequence length="445" mass="51814">MPMKQDPLQVSNAWTAKFGNAASANLNKSDVQAFVDQYFSAAGTELVACTPDDWQEKPPKLETIADPRLKEWAYKLNAIWKTLCRKIDPAIEQHTSRYSLLYVPNHFIVPGGRFREFYYWDAYWIIKGLIACDMYNTTKSMIRNLATMVEQHGFVPNGGRVYYLQRSQPPLLSAMVYELYEATNDKDFIAELLPTLLKELNFWNEKRMVNVSINGKQFQVYQYKTQSNVPRPESYRVDTVNSAKLANGADKQQFYQDIASAAESGWDFSTRWFSDYKSLTNIETTKVLPVDLNGILCWNMDIMEYLYEQVGDTANSQIFRNRRAEFRDTVQNVFYNRTDGTWYDYNLRSQSHNPRFYTSTAVPLFTNCYNTLNTGKSQKVFEYMDRMKVFDYPGGIPSSMAQDSTEQWDFPNGWSPNNHMIIEGLRKSANPEMQDKVYILRHLFF</sequence>
<dbReference type="AlphaFoldDB" id="A0A1I7T5F7"/>
<evidence type="ECO:0000313" key="7">
    <source>
        <dbReference type="Proteomes" id="UP000095282"/>
    </source>
</evidence>
<name>A0A1I7T5F7_9PELO</name>
<dbReference type="Pfam" id="PF01204">
    <property type="entry name" value="Trehalase"/>
    <property type="match status" value="1"/>
</dbReference>
<dbReference type="Proteomes" id="UP000095282">
    <property type="component" value="Unplaced"/>
</dbReference>
<comment type="catalytic activity">
    <reaction evidence="6">
        <text>alpha,alpha-trehalose + H2O = alpha-D-glucose + beta-D-glucose</text>
        <dbReference type="Rhea" id="RHEA:32675"/>
        <dbReference type="ChEBI" id="CHEBI:15377"/>
        <dbReference type="ChEBI" id="CHEBI:15903"/>
        <dbReference type="ChEBI" id="CHEBI:16551"/>
        <dbReference type="ChEBI" id="CHEBI:17925"/>
        <dbReference type="EC" id="3.2.1.28"/>
    </reaction>
</comment>
<keyword evidence="4 6" id="KW-0378">Hydrolase</keyword>
<dbReference type="STRING" id="1561998.A0A1I7T5F7"/>
<dbReference type="PROSITE" id="PS00928">
    <property type="entry name" value="TREHALASE_2"/>
    <property type="match status" value="1"/>
</dbReference>
<keyword evidence="7" id="KW-1185">Reference proteome</keyword>
<dbReference type="PROSITE" id="PS00927">
    <property type="entry name" value="TREHALASE_1"/>
    <property type="match status" value="1"/>
</dbReference>
<protein>
    <recommendedName>
        <fullName evidence="3 6">Trehalase</fullName>
        <ecNumber evidence="2 6">3.2.1.28</ecNumber>
    </recommendedName>
    <alternativeName>
        <fullName evidence="6">Alpha-trehalose glucohydrolase</fullName>
    </alternativeName>
</protein>
<dbReference type="GO" id="GO:0004555">
    <property type="term" value="F:alpha,alpha-trehalase activity"/>
    <property type="evidence" value="ECO:0007669"/>
    <property type="project" value="UniProtKB-EC"/>
</dbReference>
<dbReference type="InterPro" id="IPR018232">
    <property type="entry name" value="Glyco_hydro_37_CS"/>
</dbReference>
<evidence type="ECO:0000256" key="3">
    <source>
        <dbReference type="ARBA" id="ARBA00019905"/>
    </source>
</evidence>
<evidence type="ECO:0000256" key="4">
    <source>
        <dbReference type="ARBA" id="ARBA00022801"/>
    </source>
</evidence>
<dbReference type="InterPro" id="IPR001661">
    <property type="entry name" value="Glyco_hydro_37"/>
</dbReference>
<proteinExistence type="inferred from homology"/>
<reference evidence="8" key="1">
    <citation type="submission" date="2016-11" db="UniProtKB">
        <authorList>
            <consortium name="WormBaseParasite"/>
        </authorList>
    </citation>
    <scope>IDENTIFICATION</scope>
</reference>
<evidence type="ECO:0000313" key="8">
    <source>
        <dbReference type="WBParaSite" id="Csp11.Scaffold512.g2578.t1"/>
    </source>
</evidence>
<dbReference type="eggNOG" id="KOG0602">
    <property type="taxonomic scope" value="Eukaryota"/>
</dbReference>
<keyword evidence="5 6" id="KW-0326">Glycosidase</keyword>
<evidence type="ECO:0000256" key="1">
    <source>
        <dbReference type="ARBA" id="ARBA00005615"/>
    </source>
</evidence>
<dbReference type="GO" id="GO:0005993">
    <property type="term" value="P:trehalose catabolic process"/>
    <property type="evidence" value="ECO:0007669"/>
    <property type="project" value="TreeGrafter"/>
</dbReference>
<dbReference type="PANTHER" id="PTHR23403">
    <property type="entry name" value="TREHALASE"/>
    <property type="match status" value="1"/>
</dbReference>
<dbReference type="Gene3D" id="1.50.10.10">
    <property type="match status" value="1"/>
</dbReference>
<dbReference type="InterPro" id="IPR012341">
    <property type="entry name" value="6hp_glycosidase-like_sf"/>
</dbReference>
<organism evidence="7 8">
    <name type="scientific">Caenorhabditis tropicalis</name>
    <dbReference type="NCBI Taxonomy" id="1561998"/>
    <lineage>
        <taxon>Eukaryota</taxon>
        <taxon>Metazoa</taxon>
        <taxon>Ecdysozoa</taxon>
        <taxon>Nematoda</taxon>
        <taxon>Chromadorea</taxon>
        <taxon>Rhabditida</taxon>
        <taxon>Rhabditina</taxon>
        <taxon>Rhabditomorpha</taxon>
        <taxon>Rhabditoidea</taxon>
        <taxon>Rhabditidae</taxon>
        <taxon>Peloderinae</taxon>
        <taxon>Caenorhabditis</taxon>
    </lineage>
</organism>
<evidence type="ECO:0000256" key="2">
    <source>
        <dbReference type="ARBA" id="ARBA00012757"/>
    </source>
</evidence>
<accession>A0A1I7T5F7</accession>
<dbReference type="PRINTS" id="PR00744">
    <property type="entry name" value="GLHYDRLASE37"/>
</dbReference>
<evidence type="ECO:0000256" key="5">
    <source>
        <dbReference type="ARBA" id="ARBA00023295"/>
    </source>
</evidence>
<dbReference type="InterPro" id="IPR008928">
    <property type="entry name" value="6-hairpin_glycosidase_sf"/>
</dbReference>
<evidence type="ECO:0000256" key="6">
    <source>
        <dbReference type="RuleBase" id="RU361180"/>
    </source>
</evidence>
<dbReference type="EC" id="3.2.1.28" evidence="2 6"/>
<dbReference type="SUPFAM" id="SSF48208">
    <property type="entry name" value="Six-hairpin glycosidases"/>
    <property type="match status" value="1"/>
</dbReference>
<dbReference type="PANTHER" id="PTHR23403:SF5">
    <property type="entry name" value="TREHALASE"/>
    <property type="match status" value="1"/>
</dbReference>